<evidence type="ECO:0000313" key="4">
    <source>
        <dbReference type="EnsemblPlants" id="Pp3c16_6440V3.1"/>
    </source>
</evidence>
<dbReference type="PaxDb" id="3218-PP1S341_42V6.1"/>
<dbReference type="eggNOG" id="ENOG502QRYH">
    <property type="taxonomic scope" value="Eukaryota"/>
</dbReference>
<feature type="domain" description="Rubisco accumulation factor 1 alpha-helical" evidence="1">
    <location>
        <begin position="175"/>
        <end position="276"/>
    </location>
</feature>
<dbReference type="GeneID" id="112293113"/>
<dbReference type="EnsemblPlants" id="Pp3c16_6440V3.2">
    <property type="protein sequence ID" value="Pp3c16_6440V3.2"/>
    <property type="gene ID" value="Pp3c16_6440"/>
</dbReference>
<gene>
    <name evidence="4" type="primary">LOC112293113</name>
    <name evidence="3" type="ORF">PHYPA_020558</name>
</gene>
<evidence type="ECO:0000259" key="1">
    <source>
        <dbReference type="Pfam" id="PF18578"/>
    </source>
</evidence>
<name>A9TW19_PHYPA</name>
<dbReference type="Pfam" id="PF18578">
    <property type="entry name" value="Raf1_N"/>
    <property type="match status" value="1"/>
</dbReference>
<evidence type="ECO:0000259" key="2">
    <source>
        <dbReference type="Pfam" id="PF18579"/>
    </source>
</evidence>
<dbReference type="Gramene" id="Pp3c16_6440V3.2">
    <property type="protein sequence ID" value="Pp3c16_6440V3.2"/>
    <property type="gene ID" value="Pp3c16_6440"/>
</dbReference>
<dbReference type="STRING" id="3218.A9TW19"/>
<accession>A9TW19</accession>
<dbReference type="InterPro" id="IPR037494">
    <property type="entry name" value="RAF1"/>
</dbReference>
<dbReference type="OMA" id="NETHVCS"/>
<keyword evidence="5" id="KW-1185">Reference proteome</keyword>
<dbReference type="Proteomes" id="UP000006727">
    <property type="component" value="Chromosome 16"/>
</dbReference>
<dbReference type="PANTHER" id="PTHR35299:SF6">
    <property type="entry name" value="RUBISCO ACCUMULATION FACTOR 1"/>
    <property type="match status" value="1"/>
</dbReference>
<reference evidence="4" key="3">
    <citation type="submission" date="2020-12" db="UniProtKB">
        <authorList>
            <consortium name="EnsemblPlants"/>
        </authorList>
    </citation>
    <scope>IDENTIFICATION</scope>
</reference>
<dbReference type="EnsemblPlants" id="Pp3c16_6440V3.1">
    <property type="protein sequence ID" value="Pp3c16_6440V3.1"/>
    <property type="gene ID" value="Pp3c16_6440"/>
</dbReference>
<dbReference type="Gramene" id="Pp3c16_6440V3.1">
    <property type="protein sequence ID" value="Pp3c16_6440V3.1"/>
    <property type="gene ID" value="Pp3c16_6440"/>
</dbReference>
<dbReference type="RefSeq" id="XP_024397989.1">
    <property type="nucleotide sequence ID" value="XM_024542221.2"/>
</dbReference>
<dbReference type="EMBL" id="ABEU02000016">
    <property type="protein sequence ID" value="PNR37449.1"/>
    <property type="molecule type" value="Genomic_DNA"/>
</dbReference>
<feature type="domain" description="Rubisco accumulation factor 1 helix turn helix" evidence="2">
    <location>
        <begin position="104"/>
        <end position="163"/>
    </location>
</feature>
<organism evidence="3">
    <name type="scientific">Physcomitrium patens</name>
    <name type="common">Spreading-leaved earth moss</name>
    <name type="synonym">Physcomitrella patens</name>
    <dbReference type="NCBI Taxonomy" id="3218"/>
    <lineage>
        <taxon>Eukaryota</taxon>
        <taxon>Viridiplantae</taxon>
        <taxon>Streptophyta</taxon>
        <taxon>Embryophyta</taxon>
        <taxon>Bryophyta</taxon>
        <taxon>Bryophytina</taxon>
        <taxon>Bryopsida</taxon>
        <taxon>Funariidae</taxon>
        <taxon>Funariales</taxon>
        <taxon>Funariaceae</taxon>
        <taxon>Physcomitrium</taxon>
    </lineage>
</organism>
<dbReference type="HOGENOM" id="CLU_995336_0_0_1"/>
<evidence type="ECO:0000313" key="3">
    <source>
        <dbReference type="EMBL" id="PNR37449.1"/>
    </source>
</evidence>
<sequence>MAQSGLWAVGMQSVGAVNRPGWLQIECGRVRLNPAATSLRQVRCGVEDEGKMKKAPVRLPGGRQVPAYGGSLPNSPPGLGQFKPPHLFGMPPPEDVSEEQVARIEEILEQIRGCSGTWQERAAGIVELQKSGMGSEEIYDKAYVPASTQTVIVVAAQVYQSLAQVGCSSDVLSWYDDSKVDVLYSLRTLSAQQRKLAAEYVKDNDLDVLGSAELAKAIKDHERRPEGRQGFTPVPGDCLAFSLHRAAGESTNPEEKAVFIDRGVSVAVTDSAKQRFAEFS</sequence>
<dbReference type="Pfam" id="PF18579">
    <property type="entry name" value="Raf1_HTH"/>
    <property type="match status" value="1"/>
</dbReference>
<reference evidence="3 5" key="1">
    <citation type="journal article" date="2008" name="Science">
        <title>The Physcomitrella genome reveals evolutionary insights into the conquest of land by plants.</title>
        <authorList>
            <person name="Rensing S."/>
            <person name="Lang D."/>
            <person name="Zimmer A."/>
            <person name="Terry A."/>
            <person name="Salamov A."/>
            <person name="Shapiro H."/>
            <person name="Nishiyama T."/>
            <person name="Perroud P.-F."/>
            <person name="Lindquist E."/>
            <person name="Kamisugi Y."/>
            <person name="Tanahashi T."/>
            <person name="Sakakibara K."/>
            <person name="Fujita T."/>
            <person name="Oishi K."/>
            <person name="Shin-I T."/>
            <person name="Kuroki Y."/>
            <person name="Toyoda A."/>
            <person name="Suzuki Y."/>
            <person name="Hashimoto A."/>
            <person name="Yamaguchi K."/>
            <person name="Sugano A."/>
            <person name="Kohara Y."/>
            <person name="Fujiyama A."/>
            <person name="Anterola A."/>
            <person name="Aoki S."/>
            <person name="Ashton N."/>
            <person name="Barbazuk W.B."/>
            <person name="Barker E."/>
            <person name="Bennetzen J."/>
            <person name="Bezanilla M."/>
            <person name="Blankenship R."/>
            <person name="Cho S.H."/>
            <person name="Dutcher S."/>
            <person name="Estelle M."/>
            <person name="Fawcett J.A."/>
            <person name="Gundlach H."/>
            <person name="Hanada K."/>
            <person name="Heyl A."/>
            <person name="Hicks K.A."/>
            <person name="Hugh J."/>
            <person name="Lohr M."/>
            <person name="Mayer K."/>
            <person name="Melkozernov A."/>
            <person name="Murata T."/>
            <person name="Nelson D."/>
            <person name="Pils B."/>
            <person name="Prigge M."/>
            <person name="Reiss B."/>
            <person name="Renner T."/>
            <person name="Rombauts S."/>
            <person name="Rushton P."/>
            <person name="Sanderfoot A."/>
            <person name="Schween G."/>
            <person name="Shiu S.-H."/>
            <person name="Stueber K."/>
            <person name="Theodoulou F.L."/>
            <person name="Tu H."/>
            <person name="Van de Peer Y."/>
            <person name="Verrier P.J."/>
            <person name="Waters E."/>
            <person name="Wood A."/>
            <person name="Yang L."/>
            <person name="Cove D."/>
            <person name="Cuming A."/>
            <person name="Hasebe M."/>
            <person name="Lucas S."/>
            <person name="Mishler D.B."/>
            <person name="Reski R."/>
            <person name="Grigoriev I."/>
            <person name="Quatrano R.S."/>
            <person name="Boore J.L."/>
        </authorList>
    </citation>
    <scope>NUCLEOTIDE SEQUENCE [LARGE SCALE GENOMIC DNA]</scope>
    <source>
        <strain evidence="4 5">cv. Gransden 2004</strain>
    </source>
</reference>
<protein>
    <submittedName>
        <fullName evidence="3 4">Uncharacterized protein</fullName>
    </submittedName>
</protein>
<dbReference type="AlphaFoldDB" id="A9TW19"/>
<dbReference type="PANTHER" id="PTHR35299">
    <property type="entry name" value="RUBISCO ACCUMULATION FACTOR 1"/>
    <property type="match status" value="1"/>
</dbReference>
<dbReference type="InterPro" id="IPR041358">
    <property type="entry name" value="Raf1_N"/>
</dbReference>
<evidence type="ECO:0000313" key="5">
    <source>
        <dbReference type="Proteomes" id="UP000006727"/>
    </source>
</evidence>
<reference evidence="3 5" key="2">
    <citation type="journal article" date="2018" name="Plant J.">
        <title>The Physcomitrella patens chromosome-scale assembly reveals moss genome structure and evolution.</title>
        <authorList>
            <person name="Lang D."/>
            <person name="Ullrich K.K."/>
            <person name="Murat F."/>
            <person name="Fuchs J."/>
            <person name="Jenkins J."/>
            <person name="Haas F.B."/>
            <person name="Piednoel M."/>
            <person name="Gundlach H."/>
            <person name="Van Bel M."/>
            <person name="Meyberg R."/>
            <person name="Vives C."/>
            <person name="Morata J."/>
            <person name="Symeonidi A."/>
            <person name="Hiss M."/>
            <person name="Muchero W."/>
            <person name="Kamisugi Y."/>
            <person name="Saleh O."/>
            <person name="Blanc G."/>
            <person name="Decker E.L."/>
            <person name="van Gessel N."/>
            <person name="Grimwood J."/>
            <person name="Hayes R.D."/>
            <person name="Graham S.W."/>
            <person name="Gunter L.E."/>
            <person name="McDaniel S.F."/>
            <person name="Hoernstein S.N.W."/>
            <person name="Larsson A."/>
            <person name="Li F.W."/>
            <person name="Perroud P.F."/>
            <person name="Phillips J."/>
            <person name="Ranjan P."/>
            <person name="Rokshar D.S."/>
            <person name="Rothfels C.J."/>
            <person name="Schneider L."/>
            <person name="Shu S."/>
            <person name="Stevenson D.W."/>
            <person name="Thummler F."/>
            <person name="Tillich M."/>
            <person name="Villarreal Aguilar J.C."/>
            <person name="Widiez T."/>
            <person name="Wong G.K."/>
            <person name="Wymore A."/>
            <person name="Zhang Y."/>
            <person name="Zimmer A.D."/>
            <person name="Quatrano R.S."/>
            <person name="Mayer K.F.X."/>
            <person name="Goodstein D."/>
            <person name="Casacuberta J.M."/>
            <person name="Vandepoele K."/>
            <person name="Reski R."/>
            <person name="Cuming A.C."/>
            <person name="Tuskan G.A."/>
            <person name="Maumus F."/>
            <person name="Salse J."/>
            <person name="Schmutz J."/>
            <person name="Rensing S.A."/>
        </authorList>
    </citation>
    <scope>NUCLEOTIDE SEQUENCE [LARGE SCALE GENOMIC DNA]</scope>
    <source>
        <strain evidence="4 5">cv. Gransden 2004</strain>
    </source>
</reference>
<dbReference type="OrthoDB" id="2017169at2759"/>
<proteinExistence type="predicted"/>
<dbReference type="InterPro" id="IPR040781">
    <property type="entry name" value="Raf1_HTH"/>
</dbReference>